<dbReference type="GeneID" id="64605177"/>
<evidence type="ECO:0000313" key="3">
    <source>
        <dbReference type="Proteomes" id="UP000719766"/>
    </source>
</evidence>
<name>A0A9P7DTR6_9AGAM</name>
<evidence type="ECO:0000313" key="2">
    <source>
        <dbReference type="EMBL" id="KAG1802928.1"/>
    </source>
</evidence>
<keyword evidence="1" id="KW-1133">Transmembrane helix</keyword>
<comment type="caution">
    <text evidence="2">The sequence shown here is derived from an EMBL/GenBank/DDBJ whole genome shotgun (WGS) entry which is preliminary data.</text>
</comment>
<proteinExistence type="predicted"/>
<dbReference type="RefSeq" id="XP_041165825.1">
    <property type="nucleotide sequence ID" value="XM_041311413.1"/>
</dbReference>
<dbReference type="AlphaFoldDB" id="A0A9P7DTR6"/>
<dbReference type="Proteomes" id="UP000719766">
    <property type="component" value="Unassembled WGS sequence"/>
</dbReference>
<sequence length="125" mass="13748">MAVGRISDIYLRIGLGVLVGHVSMGRSVKYCRTFSGLMQPLHYHVKPRSGPVKHHLYRMTSSPYIFAAPVLMSTSTLTYAVSSLRPIRMPRQADCAASGLIHAAPRVSMVLFIYYLGVLSACAFC</sequence>
<keyword evidence="3" id="KW-1185">Reference proteome</keyword>
<dbReference type="EMBL" id="JABBWE010000005">
    <property type="protein sequence ID" value="KAG1802928.1"/>
    <property type="molecule type" value="Genomic_DNA"/>
</dbReference>
<keyword evidence="1" id="KW-0472">Membrane</keyword>
<protein>
    <submittedName>
        <fullName evidence="2">Uncharacterized protein</fullName>
    </submittedName>
</protein>
<gene>
    <name evidence="2" type="ORF">HD556DRAFT_721344</name>
</gene>
<organism evidence="2 3">
    <name type="scientific">Suillus plorans</name>
    <dbReference type="NCBI Taxonomy" id="116603"/>
    <lineage>
        <taxon>Eukaryota</taxon>
        <taxon>Fungi</taxon>
        <taxon>Dikarya</taxon>
        <taxon>Basidiomycota</taxon>
        <taxon>Agaricomycotina</taxon>
        <taxon>Agaricomycetes</taxon>
        <taxon>Agaricomycetidae</taxon>
        <taxon>Boletales</taxon>
        <taxon>Suillineae</taxon>
        <taxon>Suillaceae</taxon>
        <taxon>Suillus</taxon>
    </lineage>
</organism>
<keyword evidence="1" id="KW-0812">Transmembrane</keyword>
<dbReference type="OrthoDB" id="10571269at2759"/>
<accession>A0A9P7DTR6</accession>
<reference evidence="2" key="1">
    <citation type="journal article" date="2020" name="New Phytol.">
        <title>Comparative genomics reveals dynamic genome evolution in host specialist ectomycorrhizal fungi.</title>
        <authorList>
            <person name="Lofgren L.A."/>
            <person name="Nguyen N.H."/>
            <person name="Vilgalys R."/>
            <person name="Ruytinx J."/>
            <person name="Liao H.L."/>
            <person name="Branco S."/>
            <person name="Kuo A."/>
            <person name="LaButti K."/>
            <person name="Lipzen A."/>
            <person name="Andreopoulos W."/>
            <person name="Pangilinan J."/>
            <person name="Riley R."/>
            <person name="Hundley H."/>
            <person name="Na H."/>
            <person name="Barry K."/>
            <person name="Grigoriev I.V."/>
            <person name="Stajich J.E."/>
            <person name="Kennedy P.G."/>
        </authorList>
    </citation>
    <scope>NUCLEOTIDE SEQUENCE</scope>
    <source>
        <strain evidence="2">S12</strain>
    </source>
</reference>
<evidence type="ECO:0000256" key="1">
    <source>
        <dbReference type="SAM" id="Phobius"/>
    </source>
</evidence>
<feature type="transmembrane region" description="Helical" evidence="1">
    <location>
        <begin position="64"/>
        <end position="82"/>
    </location>
</feature>